<reference evidence="9 10" key="1">
    <citation type="submission" date="2024-03" db="EMBL/GenBank/DDBJ databases">
        <title>The Acrasis kona genome and developmental transcriptomes reveal deep origins of eukaryotic multicellular pathways.</title>
        <authorList>
            <person name="Sheikh S."/>
            <person name="Fu C.-J."/>
            <person name="Brown M.W."/>
            <person name="Baldauf S.L."/>
        </authorList>
    </citation>
    <scope>NUCLEOTIDE SEQUENCE [LARGE SCALE GENOMIC DNA]</scope>
    <source>
        <strain evidence="9 10">ATCC MYA-3509</strain>
    </source>
</reference>
<evidence type="ECO:0000256" key="5">
    <source>
        <dbReference type="SAM" id="Coils"/>
    </source>
</evidence>
<dbReference type="PROSITE" id="PS00478">
    <property type="entry name" value="LIM_DOMAIN_1"/>
    <property type="match status" value="1"/>
</dbReference>
<gene>
    <name evidence="9" type="ORF">AKO1_000281</name>
    <name evidence="8" type="ORF">AKO1_000782</name>
</gene>
<proteinExistence type="predicted"/>
<feature type="region of interest" description="Disordered" evidence="6">
    <location>
        <begin position="103"/>
        <end position="124"/>
    </location>
</feature>
<feature type="region of interest" description="Disordered" evidence="6">
    <location>
        <begin position="233"/>
        <end position="256"/>
    </location>
</feature>
<dbReference type="AlphaFoldDB" id="A0AAW2ZCV9"/>
<sequence>MFNRTKEKCIKCEKVVYPDDRVVVDQKVWHETCFRCAKCKTKLNLGTYAELGGTYYCKPHMQEAFRLAGSYSFTDKEKEKEFHASTPKITYKSQEDIINSVREGENATKSPYTDSSSPIYSSNEDTLYNKGAITQQMVSTDDMMSVEDQLARLKRQLDKNIISKEQYDQKRGELERRQSGDTLSRPTAPTVSIEITPRQRTNSRPSMLAGSPVKSEVQSLSPSMRRLMDLHGSNEPEQTEQTEPVQSLQSGISSLSLDNSNYNKNVEEEKSKLSGLLARGIISQVEFDALLTPQALLQRNIITQEEHDLAVNGSTNVATSNQQNETEVPQLQTDDAKAKALLDKGIITVDEYNKIVNATTPNPGIEQSQVDEERRKDLTNRVQQETSHLDSIAAKIEQKRREIETLTQEHDKQSQVVQQLQIELEAIN</sequence>
<feature type="compositionally biased region" description="Polar residues" evidence="6">
    <location>
        <begin position="107"/>
        <end position="124"/>
    </location>
</feature>
<dbReference type="Proteomes" id="UP001431209">
    <property type="component" value="Unassembled WGS sequence"/>
</dbReference>
<dbReference type="PROSITE" id="PS50023">
    <property type="entry name" value="LIM_DOMAIN_2"/>
    <property type="match status" value="1"/>
</dbReference>
<feature type="compositionally biased region" description="Basic and acidic residues" evidence="6">
    <location>
        <begin position="168"/>
        <end position="179"/>
    </location>
</feature>
<keyword evidence="5" id="KW-0175">Coiled coil</keyword>
<feature type="domain" description="LIM zinc-binding" evidence="7">
    <location>
        <begin position="7"/>
        <end position="67"/>
    </location>
</feature>
<dbReference type="CDD" id="cd09358">
    <property type="entry name" value="LIM_Mical_like"/>
    <property type="match status" value="1"/>
</dbReference>
<keyword evidence="1 4" id="KW-0479">Metal-binding</keyword>
<keyword evidence="2 4" id="KW-0862">Zinc</keyword>
<keyword evidence="3 4" id="KW-0440">LIM domain</keyword>
<evidence type="ECO:0000259" key="7">
    <source>
        <dbReference type="PROSITE" id="PS50023"/>
    </source>
</evidence>
<evidence type="ECO:0000256" key="2">
    <source>
        <dbReference type="ARBA" id="ARBA00022833"/>
    </source>
</evidence>
<dbReference type="SMART" id="SM00132">
    <property type="entry name" value="LIM"/>
    <property type="match status" value="1"/>
</dbReference>
<organism evidence="9 10">
    <name type="scientific">Acrasis kona</name>
    <dbReference type="NCBI Taxonomy" id="1008807"/>
    <lineage>
        <taxon>Eukaryota</taxon>
        <taxon>Discoba</taxon>
        <taxon>Heterolobosea</taxon>
        <taxon>Tetramitia</taxon>
        <taxon>Eutetramitia</taxon>
        <taxon>Acrasidae</taxon>
        <taxon>Acrasis</taxon>
    </lineage>
</organism>
<evidence type="ECO:0000256" key="4">
    <source>
        <dbReference type="PROSITE-ProRule" id="PRU00125"/>
    </source>
</evidence>
<feature type="coiled-coil region" evidence="5">
    <location>
        <begin position="389"/>
        <end position="423"/>
    </location>
</feature>
<dbReference type="Pfam" id="PF09851">
    <property type="entry name" value="SHOCT"/>
    <property type="match status" value="1"/>
</dbReference>
<dbReference type="PANTHER" id="PTHR24206">
    <property type="entry name" value="OS06G0237300 PROTEIN"/>
    <property type="match status" value="1"/>
</dbReference>
<protein>
    <submittedName>
        <fullName evidence="8 9">LIM domain and actin-binding protein</fullName>
    </submittedName>
</protein>
<name>A0AAW2ZCV9_9EUKA</name>
<dbReference type="EMBL" id="JAOPGA020001336">
    <property type="protein sequence ID" value="KAL0487356.1"/>
    <property type="molecule type" value="Genomic_DNA"/>
</dbReference>
<evidence type="ECO:0000256" key="6">
    <source>
        <dbReference type="SAM" id="MobiDB-lite"/>
    </source>
</evidence>
<feature type="region of interest" description="Disordered" evidence="6">
    <location>
        <begin position="168"/>
        <end position="220"/>
    </location>
</feature>
<evidence type="ECO:0000256" key="1">
    <source>
        <dbReference type="ARBA" id="ARBA00022723"/>
    </source>
</evidence>
<dbReference type="SUPFAM" id="SSF57716">
    <property type="entry name" value="Glucocorticoid receptor-like (DNA-binding domain)"/>
    <property type="match status" value="2"/>
</dbReference>
<feature type="compositionally biased region" description="Low complexity" evidence="6">
    <location>
        <begin position="235"/>
        <end position="256"/>
    </location>
</feature>
<evidence type="ECO:0000256" key="3">
    <source>
        <dbReference type="ARBA" id="ARBA00023038"/>
    </source>
</evidence>
<dbReference type="InterPro" id="IPR018649">
    <property type="entry name" value="SHOCT"/>
</dbReference>
<accession>A0AAW2ZCV9</accession>
<dbReference type="InterPro" id="IPR001781">
    <property type="entry name" value="Znf_LIM"/>
</dbReference>
<feature type="compositionally biased region" description="Polar residues" evidence="6">
    <location>
        <begin position="180"/>
        <end position="190"/>
    </location>
</feature>
<evidence type="ECO:0000313" key="10">
    <source>
        <dbReference type="Proteomes" id="UP001431209"/>
    </source>
</evidence>
<evidence type="ECO:0000313" key="8">
    <source>
        <dbReference type="EMBL" id="KAL0487356.1"/>
    </source>
</evidence>
<evidence type="ECO:0000313" key="9">
    <source>
        <dbReference type="EMBL" id="KAL0487586.1"/>
    </source>
</evidence>
<dbReference type="GO" id="GO:0046872">
    <property type="term" value="F:metal ion binding"/>
    <property type="evidence" value="ECO:0007669"/>
    <property type="project" value="UniProtKB-KW"/>
</dbReference>
<dbReference type="EMBL" id="JAOPGA020001353">
    <property type="protein sequence ID" value="KAL0487586.1"/>
    <property type="molecule type" value="Genomic_DNA"/>
</dbReference>
<dbReference type="Pfam" id="PF00412">
    <property type="entry name" value="LIM"/>
    <property type="match status" value="1"/>
</dbReference>
<keyword evidence="10" id="KW-1185">Reference proteome</keyword>
<comment type="caution">
    <text evidence="9">The sequence shown here is derived from an EMBL/GenBank/DDBJ whole genome shotgun (WGS) entry which is preliminary data.</text>
</comment>
<dbReference type="Gene3D" id="2.10.110.10">
    <property type="entry name" value="Cysteine Rich Protein"/>
    <property type="match status" value="1"/>
</dbReference>